<reference evidence="3 4" key="1">
    <citation type="journal article" date="2015" name="Infect. Genet. Evol.">
        <title>Genomic sequences of six botulinum neurotoxin-producing strains representing three clostridial species illustrate the mobility and diversity of botulinum neurotoxin genes.</title>
        <authorList>
            <person name="Smith T.J."/>
            <person name="Hill K.K."/>
            <person name="Xie G."/>
            <person name="Foley B.T."/>
            <person name="Williamson C.H."/>
            <person name="Foster J.T."/>
            <person name="Johnson S.L."/>
            <person name="Chertkov O."/>
            <person name="Teshima H."/>
            <person name="Gibbons H.S."/>
            <person name="Johnsky L.A."/>
            <person name="Karavis M.A."/>
            <person name="Smith L.A."/>
        </authorList>
    </citation>
    <scope>NUCLEOTIDE SEQUENCE [LARGE SCALE GENOMIC DNA]</scope>
    <source>
        <strain evidence="3 4">CDC 2741</strain>
    </source>
</reference>
<dbReference type="InterPro" id="IPR050300">
    <property type="entry name" value="GDXG_lipolytic_enzyme"/>
</dbReference>
<dbReference type="InterPro" id="IPR049492">
    <property type="entry name" value="BD-FAE-like_dom"/>
</dbReference>
<dbReference type="PANTHER" id="PTHR48081:SF3">
    <property type="entry name" value="ALPHA_BETA HYDROLASE FOLD-3 DOMAIN-CONTAINING PROTEIN"/>
    <property type="match status" value="1"/>
</dbReference>
<dbReference type="EMBL" id="AYSO01000017">
    <property type="protein sequence ID" value="KIE46465.1"/>
    <property type="molecule type" value="Genomic_DNA"/>
</dbReference>
<dbReference type="Proteomes" id="UP000031366">
    <property type="component" value="Unassembled WGS sequence"/>
</dbReference>
<evidence type="ECO:0000256" key="1">
    <source>
        <dbReference type="ARBA" id="ARBA00022801"/>
    </source>
</evidence>
<evidence type="ECO:0000313" key="3">
    <source>
        <dbReference type="EMBL" id="KIE46465.1"/>
    </source>
</evidence>
<dbReference type="AlphaFoldDB" id="A0A0C1UGF0"/>
<dbReference type="GO" id="GO:0016787">
    <property type="term" value="F:hydrolase activity"/>
    <property type="evidence" value="ECO:0007669"/>
    <property type="project" value="UniProtKB-KW"/>
</dbReference>
<keyword evidence="4" id="KW-1185">Reference proteome</keyword>
<dbReference type="RefSeq" id="WP_039633505.1">
    <property type="nucleotide sequence ID" value="NZ_AYSO01000017.1"/>
</dbReference>
<evidence type="ECO:0000259" key="2">
    <source>
        <dbReference type="Pfam" id="PF20434"/>
    </source>
</evidence>
<evidence type="ECO:0000313" key="4">
    <source>
        <dbReference type="Proteomes" id="UP000031366"/>
    </source>
</evidence>
<dbReference type="STRING" id="29341.RSJ17_17065"/>
<keyword evidence="1 3" id="KW-0378">Hydrolase</keyword>
<name>A0A0C1UGF0_9CLOT</name>
<comment type="caution">
    <text evidence="3">The sequence shown here is derived from an EMBL/GenBank/DDBJ whole genome shotgun (WGS) entry which is preliminary data.</text>
</comment>
<feature type="domain" description="BD-FAE-like" evidence="2">
    <location>
        <begin position="31"/>
        <end position="126"/>
    </location>
</feature>
<sequence length="293" mass="33803">MHFTNLNKISSKTFSYKKTNIELYATLYRSTQKTTRATLLYFHGGGLLYGKRTDLPEYHINAFCNAGYSILAFDYRLAPATKLPDIIGDLKDAILWYLNNRTNLFYSKCPYFLWGRSAGAYLCLLAPRMDLPEKPIGILSYYGYTFAHDFWYNQPNTYYSQFPAVDEKTIISICKEGETSEGLLDTRYSLYVYARQTGKWIHMLTDDSIEDFYNLYSLKKSTDFNCYPPVFLAHSFHDTDVPFAESQILSSLLPKSHLFVASAKAHDFDKDTTCEDTVSLIEESLYFINEINS</sequence>
<proteinExistence type="predicted"/>
<dbReference type="PANTHER" id="PTHR48081">
    <property type="entry name" value="AB HYDROLASE SUPERFAMILY PROTEIN C4A8.06C"/>
    <property type="match status" value="1"/>
</dbReference>
<dbReference type="Gene3D" id="3.40.50.1820">
    <property type="entry name" value="alpha/beta hydrolase"/>
    <property type="match status" value="1"/>
</dbReference>
<organism evidence="3 4">
    <name type="scientific">Clostridium argentinense CDC 2741</name>
    <dbReference type="NCBI Taxonomy" id="1418104"/>
    <lineage>
        <taxon>Bacteria</taxon>
        <taxon>Bacillati</taxon>
        <taxon>Bacillota</taxon>
        <taxon>Clostridia</taxon>
        <taxon>Eubacteriales</taxon>
        <taxon>Clostridiaceae</taxon>
        <taxon>Clostridium</taxon>
    </lineage>
</organism>
<accession>A0A0C1UGF0</accession>
<dbReference type="InterPro" id="IPR029058">
    <property type="entry name" value="AB_hydrolase_fold"/>
</dbReference>
<dbReference type="Pfam" id="PF20434">
    <property type="entry name" value="BD-FAE"/>
    <property type="match status" value="1"/>
</dbReference>
<protein>
    <submittedName>
        <fullName evidence="3">Alpha/beta hydrolase fold family protein</fullName>
    </submittedName>
</protein>
<gene>
    <name evidence="3" type="ORF">U732_1690</name>
</gene>
<dbReference type="SUPFAM" id="SSF53474">
    <property type="entry name" value="alpha/beta-Hydrolases"/>
    <property type="match status" value="1"/>
</dbReference>
<dbReference type="OrthoDB" id="24847at2"/>